<dbReference type="Proteomes" id="UP000177346">
    <property type="component" value="Unassembled WGS sequence"/>
</dbReference>
<dbReference type="InterPro" id="IPR001940">
    <property type="entry name" value="Peptidase_S1C"/>
</dbReference>
<dbReference type="PANTHER" id="PTHR22939:SF129">
    <property type="entry name" value="SERINE PROTEASE HTRA2, MITOCHONDRIAL"/>
    <property type="match status" value="1"/>
</dbReference>
<sequence>MKKLVFVASFLLLTAVFTAPLSVSAAENAGIKPGSFFYGFVTTFEKVNLFFTFNPEKKAEKALKYAEKHLAEAEAVAGDKNSNAVKTAISGYEENIALAAEASKKVKDETKVENLLNLIAENTSKHQTILSDVLSKVPDEAREAITKAIEASKKGQEEALKQIQELNKTITGQSAEIEALRKEVEALKSRPSQTPLVISSPKITQKLSNAEIIRKIKPTIVYVETNNSVGSGMILSVDGFILTNAHVISGVSSVQIKLFNSKTFSGVVVGRDENIDLALLKINTDNVSAIELGNSDDVQQGDEVFALGYPFGLEGDVSFKEGTISRRIENYLETSAEMHPGNSGGPLVNRYGQVIGVNTKKIGKGVSGVQIGETIKLAIPINIAKDYIPKLKSGINVINVVDGTKNSTHIQLSCEKISDAVIAFDTEYNILSKSYLDISKIFSDALSSTSLKGLAAFKYWYNNWVAMHDQISLKTKALQEKARRNYVLYIEQDNLISLNTAFAQTAIYSKGYYDARLETLNFIVNNDYWDDYFIIKIKDLLAKDNEIKQKADDSYEVAKLWYKNIQNDYIRFKTDNGCSLKMAQTIRRSVLDAMTLNPQLRCSDLGFSQSDINSCSLYRNYSSYYDWKIIEDNQQ</sequence>
<protein>
    <recommendedName>
        <fullName evidence="3">DUF5667 domain-containing protein</fullName>
    </recommendedName>
</protein>
<dbReference type="EMBL" id="MFIF01000006">
    <property type="protein sequence ID" value="OGF87319.1"/>
    <property type="molecule type" value="Genomic_DNA"/>
</dbReference>
<evidence type="ECO:0000256" key="2">
    <source>
        <dbReference type="SAM" id="SignalP"/>
    </source>
</evidence>
<evidence type="ECO:0000313" key="5">
    <source>
        <dbReference type="Proteomes" id="UP000177346"/>
    </source>
</evidence>
<comment type="caution">
    <text evidence="4">The sequence shown here is derived from an EMBL/GenBank/DDBJ whole genome shotgun (WGS) entry which is preliminary data.</text>
</comment>
<evidence type="ECO:0000313" key="4">
    <source>
        <dbReference type="EMBL" id="OGF87319.1"/>
    </source>
</evidence>
<evidence type="ECO:0000259" key="3">
    <source>
        <dbReference type="Pfam" id="PF18915"/>
    </source>
</evidence>
<dbReference type="InterPro" id="IPR043725">
    <property type="entry name" value="DUF5667"/>
</dbReference>
<dbReference type="Gene3D" id="2.40.10.120">
    <property type="match status" value="1"/>
</dbReference>
<dbReference type="PANTHER" id="PTHR22939">
    <property type="entry name" value="SERINE PROTEASE FAMILY S1C HTRA-RELATED"/>
    <property type="match status" value="1"/>
</dbReference>
<accession>A0A1F5XHG0</accession>
<keyword evidence="1" id="KW-0175">Coiled coil</keyword>
<keyword evidence="2" id="KW-0732">Signal</keyword>
<feature type="signal peptide" evidence="2">
    <location>
        <begin position="1"/>
        <end position="25"/>
    </location>
</feature>
<dbReference type="PRINTS" id="PR00834">
    <property type="entry name" value="PROTEASES2C"/>
</dbReference>
<evidence type="ECO:0000256" key="1">
    <source>
        <dbReference type="SAM" id="Coils"/>
    </source>
</evidence>
<feature type="domain" description="DUF5667" evidence="3">
    <location>
        <begin position="30"/>
        <end position="140"/>
    </location>
</feature>
<dbReference type="GO" id="GO:0006508">
    <property type="term" value="P:proteolysis"/>
    <property type="evidence" value="ECO:0007669"/>
    <property type="project" value="InterPro"/>
</dbReference>
<name>A0A1F5XHG0_9BACT</name>
<dbReference type="AlphaFoldDB" id="A0A1F5XHG0"/>
<organism evidence="4 5">
    <name type="scientific">Candidatus Giovannonibacteria bacterium RIFCSPLOWO2_01_FULL_46_32</name>
    <dbReference type="NCBI Taxonomy" id="1798353"/>
    <lineage>
        <taxon>Bacteria</taxon>
        <taxon>Candidatus Giovannoniibacteriota</taxon>
    </lineage>
</organism>
<dbReference type="SUPFAM" id="SSF50494">
    <property type="entry name" value="Trypsin-like serine proteases"/>
    <property type="match status" value="1"/>
</dbReference>
<reference evidence="4 5" key="1">
    <citation type="journal article" date="2016" name="Nat. Commun.">
        <title>Thousands of microbial genomes shed light on interconnected biogeochemical processes in an aquifer system.</title>
        <authorList>
            <person name="Anantharaman K."/>
            <person name="Brown C.T."/>
            <person name="Hug L.A."/>
            <person name="Sharon I."/>
            <person name="Castelle C.J."/>
            <person name="Probst A.J."/>
            <person name="Thomas B.C."/>
            <person name="Singh A."/>
            <person name="Wilkins M.J."/>
            <person name="Karaoz U."/>
            <person name="Brodie E.L."/>
            <person name="Williams K.H."/>
            <person name="Hubbard S.S."/>
            <person name="Banfield J.F."/>
        </authorList>
    </citation>
    <scope>NUCLEOTIDE SEQUENCE [LARGE SCALE GENOMIC DNA]</scope>
</reference>
<dbReference type="Pfam" id="PF18915">
    <property type="entry name" value="DUF5667"/>
    <property type="match status" value="1"/>
</dbReference>
<proteinExistence type="predicted"/>
<dbReference type="GO" id="GO:0004252">
    <property type="term" value="F:serine-type endopeptidase activity"/>
    <property type="evidence" value="ECO:0007669"/>
    <property type="project" value="InterPro"/>
</dbReference>
<feature type="coiled-coil region" evidence="1">
    <location>
        <begin position="149"/>
        <end position="190"/>
    </location>
</feature>
<dbReference type="InterPro" id="IPR009003">
    <property type="entry name" value="Peptidase_S1_PA"/>
</dbReference>
<gene>
    <name evidence="4" type="ORF">A3B19_03810</name>
</gene>
<dbReference type="Pfam" id="PF13365">
    <property type="entry name" value="Trypsin_2"/>
    <property type="match status" value="1"/>
</dbReference>
<feature type="chain" id="PRO_5009522308" description="DUF5667 domain-containing protein" evidence="2">
    <location>
        <begin position="26"/>
        <end position="635"/>
    </location>
</feature>